<dbReference type="RefSeq" id="WP_067437404.1">
    <property type="nucleotide sequence ID" value="NZ_CP016438.1"/>
</dbReference>
<evidence type="ECO:0000313" key="2">
    <source>
        <dbReference type="Proteomes" id="UP000092598"/>
    </source>
</evidence>
<name>A0A1B1MEL3_STRLN</name>
<protein>
    <submittedName>
        <fullName evidence="1">Uncharacterized protein</fullName>
    </submittedName>
</protein>
<dbReference type="PATRIC" id="fig|1915.4.peg.5255"/>
<dbReference type="KEGG" id="sls:SLINC_4723"/>
<gene>
    <name evidence="1" type="ORF">SLINC_4723</name>
</gene>
<dbReference type="Proteomes" id="UP000092598">
    <property type="component" value="Chromosome"/>
</dbReference>
<proteinExistence type="predicted"/>
<organism evidence="1 2">
    <name type="scientific">Streptomyces lincolnensis</name>
    <dbReference type="NCBI Taxonomy" id="1915"/>
    <lineage>
        <taxon>Bacteria</taxon>
        <taxon>Bacillati</taxon>
        <taxon>Actinomycetota</taxon>
        <taxon>Actinomycetes</taxon>
        <taxon>Kitasatosporales</taxon>
        <taxon>Streptomycetaceae</taxon>
        <taxon>Streptomyces</taxon>
    </lineage>
</organism>
<dbReference type="OrthoDB" id="4324016at2"/>
<dbReference type="EMBL" id="CP016438">
    <property type="protein sequence ID" value="ANS66947.1"/>
    <property type="molecule type" value="Genomic_DNA"/>
</dbReference>
<accession>A0A1B1MEL3</accession>
<reference evidence="1 2" key="1">
    <citation type="submission" date="2016-07" db="EMBL/GenBank/DDBJ databases">
        <title>Enhancement of antibiotic productionsby engineered nitrateutilization in actinobacteria.</title>
        <authorList>
            <person name="Meng S.C."/>
        </authorList>
    </citation>
    <scope>NUCLEOTIDE SEQUENCE [LARGE SCALE GENOMIC DNA]</scope>
    <source>
        <strain evidence="1 2">NRRL 2936</strain>
    </source>
</reference>
<evidence type="ECO:0000313" key="1">
    <source>
        <dbReference type="EMBL" id="ANS66947.1"/>
    </source>
</evidence>
<dbReference type="STRING" id="1915.SLINC_4723"/>
<sequence>MTTKLKFDGGWSATVTDEPLDLVPRLLGTFLIVSPYADRVEREKFLADTFGSQDLLWDLPDVFRFAPDDRRLVGAEFRIPEVSASAEDSARVPVMPEVRPGGLRAEEVKQFRHEMCTVLCRAPGDAVLTCLRDLDVLDEPLEARVGIAPDVALLVQHGTVVGWSLTDPARYLTATYADPSPDPPSPATRRLLGDCLDLVTQPGVFDVEDGDPTALSRLRSTAHALHTQPDDRPRAEALLALIATLVEDYGDGGTDGAT</sequence>
<keyword evidence="2" id="KW-1185">Reference proteome</keyword>
<dbReference type="AlphaFoldDB" id="A0A1B1MEL3"/>